<dbReference type="CDD" id="cd06127">
    <property type="entry name" value="DEDDh"/>
    <property type="match status" value="1"/>
</dbReference>
<dbReference type="GO" id="GO:0003676">
    <property type="term" value="F:nucleic acid binding"/>
    <property type="evidence" value="ECO:0007669"/>
    <property type="project" value="InterPro"/>
</dbReference>
<gene>
    <name evidence="5" type="ORF">FAA86_10450</name>
</gene>
<dbReference type="Proteomes" id="UP000307378">
    <property type="component" value="Unassembled WGS sequence"/>
</dbReference>
<sequence>MLSFVFDTETTGAAAKKDPFDQGNDKIMQFYGGLYEHDLDKNYLVERKVEDGSTQLFLDLQPIVSFNFLVLTDKDPHKQAVAVHGITKERANQIGIAPDNLAHLISDVMDVADRFVCHNITFDTRMVKHLFASENLDPAQVDEKEHFCTMEYLKPIMRMTPKVYGDWKNPKLIEAHQYIFGRGFEGAHDATADSNACAAIYFAILAMDGQKN</sequence>
<dbReference type="RefSeq" id="WP_136540347.1">
    <property type="nucleotide sequence ID" value="NZ_STGU01000004.1"/>
</dbReference>
<organism evidence="5 6">
    <name type="scientific">Rhizobium rosettiformans W3</name>
    <dbReference type="NCBI Taxonomy" id="538378"/>
    <lineage>
        <taxon>Bacteria</taxon>
        <taxon>Pseudomonadati</taxon>
        <taxon>Pseudomonadota</taxon>
        <taxon>Alphaproteobacteria</taxon>
        <taxon>Hyphomicrobiales</taxon>
        <taxon>Rhizobiaceae</taxon>
        <taxon>Rhizobium/Agrobacterium group</taxon>
        <taxon>Rhizobium</taxon>
    </lineage>
</organism>
<comment type="caution">
    <text evidence="5">The sequence shown here is derived from an EMBL/GenBank/DDBJ whole genome shotgun (WGS) entry which is preliminary data.</text>
</comment>
<feature type="domain" description="Exonuclease" evidence="4">
    <location>
        <begin position="4"/>
        <end position="210"/>
    </location>
</feature>
<dbReference type="AlphaFoldDB" id="A0A4V6T6L0"/>
<dbReference type="PANTHER" id="PTHR30231">
    <property type="entry name" value="DNA POLYMERASE III SUBUNIT EPSILON"/>
    <property type="match status" value="1"/>
</dbReference>
<reference evidence="5 6" key="1">
    <citation type="submission" date="2019-04" db="EMBL/GenBank/DDBJ databases">
        <title>genome sequence of strain W3.</title>
        <authorList>
            <person name="Gao J."/>
            <person name="Sun J."/>
        </authorList>
    </citation>
    <scope>NUCLEOTIDE SEQUENCE [LARGE SCALE GENOMIC DNA]</scope>
    <source>
        <strain evidence="5 6">W3</strain>
    </source>
</reference>
<dbReference type="Pfam" id="PF00929">
    <property type="entry name" value="RNase_T"/>
    <property type="match status" value="1"/>
</dbReference>
<protein>
    <submittedName>
        <fullName evidence="5">3'-5' exonuclease</fullName>
    </submittedName>
</protein>
<evidence type="ECO:0000256" key="3">
    <source>
        <dbReference type="ARBA" id="ARBA00022839"/>
    </source>
</evidence>
<keyword evidence="2" id="KW-0378">Hydrolase</keyword>
<name>A0A4V6T6L0_9HYPH</name>
<dbReference type="GO" id="GO:0008408">
    <property type="term" value="F:3'-5' exonuclease activity"/>
    <property type="evidence" value="ECO:0007669"/>
    <property type="project" value="TreeGrafter"/>
</dbReference>
<dbReference type="InterPro" id="IPR036397">
    <property type="entry name" value="RNaseH_sf"/>
</dbReference>
<dbReference type="SMART" id="SM00479">
    <property type="entry name" value="EXOIII"/>
    <property type="match status" value="1"/>
</dbReference>
<dbReference type="InterPro" id="IPR012337">
    <property type="entry name" value="RNaseH-like_sf"/>
</dbReference>
<keyword evidence="1" id="KW-0540">Nuclease</keyword>
<dbReference type="EMBL" id="STGU01000004">
    <property type="protein sequence ID" value="THV36906.1"/>
    <property type="molecule type" value="Genomic_DNA"/>
</dbReference>
<evidence type="ECO:0000313" key="6">
    <source>
        <dbReference type="Proteomes" id="UP000307378"/>
    </source>
</evidence>
<evidence type="ECO:0000313" key="5">
    <source>
        <dbReference type="EMBL" id="THV36906.1"/>
    </source>
</evidence>
<evidence type="ECO:0000259" key="4">
    <source>
        <dbReference type="SMART" id="SM00479"/>
    </source>
</evidence>
<dbReference type="PANTHER" id="PTHR30231:SF4">
    <property type="entry name" value="PROTEIN NEN2"/>
    <property type="match status" value="1"/>
</dbReference>
<accession>A0A4V6T6L0</accession>
<evidence type="ECO:0000256" key="1">
    <source>
        <dbReference type="ARBA" id="ARBA00022722"/>
    </source>
</evidence>
<dbReference type="SUPFAM" id="SSF53098">
    <property type="entry name" value="Ribonuclease H-like"/>
    <property type="match status" value="1"/>
</dbReference>
<proteinExistence type="predicted"/>
<evidence type="ECO:0000256" key="2">
    <source>
        <dbReference type="ARBA" id="ARBA00022801"/>
    </source>
</evidence>
<keyword evidence="3 5" id="KW-0269">Exonuclease</keyword>
<dbReference type="GO" id="GO:0006259">
    <property type="term" value="P:DNA metabolic process"/>
    <property type="evidence" value="ECO:0007669"/>
    <property type="project" value="UniProtKB-ARBA"/>
</dbReference>
<dbReference type="Gene3D" id="3.30.420.10">
    <property type="entry name" value="Ribonuclease H-like superfamily/Ribonuclease H"/>
    <property type="match status" value="1"/>
</dbReference>
<dbReference type="InterPro" id="IPR013520">
    <property type="entry name" value="Ribonucl_H"/>
</dbReference>